<keyword evidence="5" id="KW-0472">Membrane</keyword>
<dbReference type="PROSITE" id="PS50297">
    <property type="entry name" value="ANK_REP_REGION"/>
    <property type="match status" value="9"/>
</dbReference>
<dbReference type="Proteomes" id="UP000236664">
    <property type="component" value="Unassembled WGS sequence"/>
</dbReference>
<evidence type="ECO:0000256" key="2">
    <source>
        <dbReference type="ARBA" id="ARBA00023043"/>
    </source>
</evidence>
<dbReference type="InterPro" id="IPR002110">
    <property type="entry name" value="Ankyrin_rpt"/>
</dbReference>
<dbReference type="InterPro" id="IPR036770">
    <property type="entry name" value="Ankyrin_rpt-contain_sf"/>
</dbReference>
<feature type="repeat" description="ANK" evidence="3">
    <location>
        <begin position="1811"/>
        <end position="1843"/>
    </location>
</feature>
<dbReference type="OrthoDB" id="7464126at2759"/>
<keyword evidence="2 3" id="KW-0040">ANK repeat</keyword>
<feature type="repeat" description="ANK" evidence="3">
    <location>
        <begin position="1528"/>
        <end position="1555"/>
    </location>
</feature>
<proteinExistence type="predicted"/>
<evidence type="ECO:0000313" key="7">
    <source>
        <dbReference type="EMBL" id="PNP55550.1"/>
    </source>
</evidence>
<feature type="repeat" description="ANK" evidence="3">
    <location>
        <begin position="1176"/>
        <end position="1208"/>
    </location>
</feature>
<comment type="caution">
    <text evidence="7">The sequence shown here is derived from an EMBL/GenBank/DDBJ whole genome shotgun (WGS) entry which is preliminary data.</text>
</comment>
<evidence type="ECO:0000256" key="6">
    <source>
        <dbReference type="SAM" id="SignalP"/>
    </source>
</evidence>
<dbReference type="PANTHER" id="PTHR24198">
    <property type="entry name" value="ANKYRIN REPEAT AND PROTEIN KINASE DOMAIN-CONTAINING PROTEIN"/>
    <property type="match status" value="1"/>
</dbReference>
<feature type="transmembrane region" description="Helical" evidence="5">
    <location>
        <begin position="270"/>
        <end position="294"/>
    </location>
</feature>
<feature type="repeat" description="ANK" evidence="3">
    <location>
        <begin position="1845"/>
        <end position="1877"/>
    </location>
</feature>
<dbReference type="Pfam" id="PF12796">
    <property type="entry name" value="Ank_2"/>
    <property type="match status" value="6"/>
</dbReference>
<feature type="repeat" description="ANK" evidence="3">
    <location>
        <begin position="1484"/>
        <end position="1517"/>
    </location>
</feature>
<accession>A0A2K0UCP2</accession>
<feature type="repeat" description="ANK" evidence="3">
    <location>
        <begin position="1375"/>
        <end position="1407"/>
    </location>
</feature>
<keyword evidence="8" id="KW-1185">Reference proteome</keyword>
<feature type="repeat" description="ANK" evidence="3">
    <location>
        <begin position="1747"/>
        <end position="1776"/>
    </location>
</feature>
<dbReference type="STRING" id="42673.A0A2K0UCP2"/>
<evidence type="ECO:0000256" key="3">
    <source>
        <dbReference type="PROSITE-ProRule" id="PRU00023"/>
    </source>
</evidence>
<evidence type="ECO:0000256" key="1">
    <source>
        <dbReference type="ARBA" id="ARBA00022737"/>
    </source>
</evidence>
<feature type="repeat" description="ANK" evidence="3">
    <location>
        <begin position="1603"/>
        <end position="1635"/>
    </location>
</feature>
<dbReference type="Gene3D" id="1.25.40.20">
    <property type="entry name" value="Ankyrin repeat-containing domain"/>
    <property type="match status" value="6"/>
</dbReference>
<feature type="region of interest" description="Disordered" evidence="4">
    <location>
        <begin position="699"/>
        <end position="727"/>
    </location>
</feature>
<sequence>MAANCFPVAGAVAIFSLVVPAHALAGPDDWDDFSNNFATDLAPILVLFGEQASKQFLSESTSIWDSIIFGIAPIGVITAVVSAIRLYGSSSLKAFVGRAQEAHGVAEAELCSSTSDDVCELWSNGGICRVFGRPLILEFFRIAPEADDFYPSFKERTVDTTTPPSCGLYPPKTVVCATESDRTRTGWEEIGGTQSLPDVGKAEAAEKGTARDFAPHPNLSLNIGIKPLHRRLLRFIAALGTLLQLSFFGYATWVTFYYPELYDEDDLPSLWSFCLATAGTAILVIGMICCAMLVEGMSIERRFQNKTSKTNTTMFWLQPGNQRVGDQLFNAFAYAKNGDAYITSWKADLSVDSQRQPGSSRLSHPKLGLGLAIGSSCCGFICQFVGLRGLHGSVALYQLAVTLCMAVVRALLRSRRLSAEQNKLKQRKDIEDHELDWQALNIEKMAGDEFEGGWYIDDAPSRLKRPSDTGSGAQEKLDTRAHNYGVEVAPGACGLAGFHVQQQRDIDRVQSARAAVSWIKLSESDGSQPNEAARIFHYRASLACLTGSMIAVEEERWNTRTRAMARQLHKALQEAVEYVFLDMALARGWRESSSLVWSTTCRLHTAPTMSADGDSSIRSESLPIHFSMHYNAGRWEISECQLEAALGLWSWSIRQLPPAVVERVSRRKAFMVGRREERDDLVSAIRLWVTQTHGIRQDPAKLARPAATDRGAAALGDGDSEDASPDRDMLLHLPTTLSIPLMMTLDVGDSGARDGVCLSISTQSSLLQLIAQDIFGIFISRIADVMEPLTAAEPWTRRSQISGFAGGDVTAGSDQSYLGLTNTHLRVLSETMVSCGIGSREDALMTVVPPLLQRAKMPKTSEVMISLLRVAKDLRRRKKLSQAENLLRWLIDNVPDELQERGIRNLGNLYRTAVRSSDPSDRYFGDIGFEAMSAMETLSEGRQMLDQSRRAITSYVTAWGISKDATVRRNKKMYLGELLEIRSDTEAFLTALCATDTHDLDRVRGPGAMDVLRWAISNRCPELIEDMWSSERIRSLVAGVRQENSAANEPALLSWAVDQKVDEETLETLLDWPGLDLSLHDEGLNALISASERGNYVAVDLLLQRGVRPHGSGAKALFLAVRERRRRVVLRLLSVGTGQTEATYLTAALQSAIGWDNDIVKLLLEHRADPNAPGVGGRTALHVATRKGNTAAAKELLRHGARMEKRDDSGKYPLLLAVELGHAAILELFIPNLSQTTIEGLLPAAVDSGHNTIVDLLLASRTAEKHESEIPQDQTPPLIAAAEKGREIIAESLLRAGANPNELLSDESNSPLHAAIKAGHDRIVSAILNPRYNANVDLRIRTGQTPLALAVELGQYKTAELLLQRKAAPDADLGEMGTVLHLAVEMKGRDMVDLLLREGADPNRKDGKGRTPLLAALDGEIIEHDPVREAIVEGLLNAGARPDEGNTDNTNAPLHAALQSGNPNIISTILDPRHKADVDLVVDTWKTPLAVAVDLGQPQSVLKLLLERGANPNAKYYQSDSAGVSNVLHLATERGHSEIVKLLIAGKADTEAKDKAGRTPLLVALECEVAQHNEDYETIVDSLLRAEANANAAVEVAGEEGRTTVTALHLAVESGNEVMVRLLTEHHVNTEVRNDEGLTPLLAIMSPCQRLTQEQREMVRILLAAGADGNATGGKYGNALQAAAHHGGEFLVYELLQHEPKIDVNAQGGHFGSALQAAAAAWAGEEVVELLLEHGADHSAPGGVYGSPLLAALMCGRKKVVEILLRRGADTEARHPASGLTALLVAVNRGDVELVSLLLQQKAKTESVDEEGRSALLLAAGTGNMRMLEVLLDGGVDKEAKEPKTHRTPLLVASERGNYDMVRLLLERGADIKAEGGIYGNVMRAALHRQDGNAEEMIRSFGGRAELKGG</sequence>
<organism evidence="7 8">
    <name type="scientific">Gibberella nygamai</name>
    <name type="common">Bean root rot disease fungus</name>
    <name type="synonym">Fusarium nygamai</name>
    <dbReference type="NCBI Taxonomy" id="42673"/>
    <lineage>
        <taxon>Eukaryota</taxon>
        <taxon>Fungi</taxon>
        <taxon>Dikarya</taxon>
        <taxon>Ascomycota</taxon>
        <taxon>Pezizomycotina</taxon>
        <taxon>Sordariomycetes</taxon>
        <taxon>Hypocreomycetidae</taxon>
        <taxon>Hypocreales</taxon>
        <taxon>Nectriaceae</taxon>
        <taxon>Fusarium</taxon>
        <taxon>Fusarium fujikuroi species complex</taxon>
    </lineage>
</organism>
<evidence type="ECO:0000256" key="5">
    <source>
        <dbReference type="SAM" id="Phobius"/>
    </source>
</evidence>
<dbReference type="PRINTS" id="PR01415">
    <property type="entry name" value="ANKYRIN"/>
</dbReference>
<feature type="transmembrane region" description="Helical" evidence="5">
    <location>
        <begin position="235"/>
        <end position="258"/>
    </location>
</feature>
<dbReference type="Pfam" id="PF00023">
    <property type="entry name" value="Ank"/>
    <property type="match status" value="2"/>
</dbReference>
<keyword evidence="5" id="KW-0812">Transmembrane</keyword>
<reference evidence="7 8" key="1">
    <citation type="submission" date="2017-06" db="EMBL/GenBank/DDBJ databases">
        <title>Genome of Fusarium nygamai isolate CS10214.</title>
        <authorList>
            <person name="Gardiner D.M."/>
            <person name="Obanor F."/>
            <person name="Kazan K."/>
        </authorList>
    </citation>
    <scope>NUCLEOTIDE SEQUENCE [LARGE SCALE GENOMIC DNA]</scope>
    <source>
        <strain evidence="7 8">CS10214</strain>
    </source>
</reference>
<dbReference type="PANTHER" id="PTHR24198:SF165">
    <property type="entry name" value="ANKYRIN REPEAT-CONTAINING PROTEIN-RELATED"/>
    <property type="match status" value="1"/>
</dbReference>
<feature type="chain" id="PRO_5014436183" evidence="6">
    <location>
        <begin position="24"/>
        <end position="1910"/>
    </location>
</feature>
<feature type="repeat" description="ANK" evidence="3">
    <location>
        <begin position="1342"/>
        <end position="1374"/>
    </location>
</feature>
<feature type="compositionally biased region" description="Low complexity" evidence="4">
    <location>
        <begin position="702"/>
        <end position="717"/>
    </location>
</feature>
<keyword evidence="6" id="KW-0732">Signal</keyword>
<keyword evidence="1" id="KW-0677">Repeat</keyword>
<feature type="transmembrane region" description="Helical" evidence="5">
    <location>
        <begin position="67"/>
        <end position="88"/>
    </location>
</feature>
<feature type="signal peptide" evidence="6">
    <location>
        <begin position="1"/>
        <end position="23"/>
    </location>
</feature>
<dbReference type="PROSITE" id="PS50088">
    <property type="entry name" value="ANK_REPEAT"/>
    <property type="match status" value="10"/>
</dbReference>
<feature type="transmembrane region" description="Helical" evidence="5">
    <location>
        <begin position="394"/>
        <end position="412"/>
    </location>
</feature>
<evidence type="ECO:0000256" key="4">
    <source>
        <dbReference type="SAM" id="MobiDB-lite"/>
    </source>
</evidence>
<dbReference type="SMART" id="SM00248">
    <property type="entry name" value="ANK"/>
    <property type="match status" value="22"/>
</dbReference>
<feature type="repeat" description="ANK" evidence="3">
    <location>
        <begin position="1778"/>
        <end position="1810"/>
    </location>
</feature>
<keyword evidence="5" id="KW-1133">Transmembrane helix</keyword>
<dbReference type="EMBL" id="MTQA01000585">
    <property type="protein sequence ID" value="PNP55550.1"/>
    <property type="molecule type" value="Genomic_DNA"/>
</dbReference>
<dbReference type="SUPFAM" id="SSF48403">
    <property type="entry name" value="Ankyrin repeat"/>
    <property type="match status" value="3"/>
</dbReference>
<protein>
    <submittedName>
        <fullName evidence="7">Uncharacterized protein</fullName>
    </submittedName>
</protein>
<gene>
    <name evidence="7" type="ORF">FNYG_15489</name>
</gene>
<name>A0A2K0UCP2_GIBNY</name>
<evidence type="ECO:0000313" key="8">
    <source>
        <dbReference type="Proteomes" id="UP000236664"/>
    </source>
</evidence>